<dbReference type="PANTHER" id="PTHR10342">
    <property type="entry name" value="ARYLSULFATASE"/>
    <property type="match status" value="1"/>
</dbReference>
<evidence type="ECO:0000256" key="5">
    <source>
        <dbReference type="ARBA" id="ARBA00022837"/>
    </source>
</evidence>
<dbReference type="AlphaFoldDB" id="A0A0C9R819"/>
<dbReference type="PROSITE" id="PS00523">
    <property type="entry name" value="SULFATASE_1"/>
    <property type="match status" value="1"/>
</dbReference>
<evidence type="ECO:0000256" key="6">
    <source>
        <dbReference type="ARBA" id="ARBA00023180"/>
    </source>
</evidence>
<dbReference type="SUPFAM" id="SSF53649">
    <property type="entry name" value="Alkaline phosphatase-like"/>
    <property type="match status" value="1"/>
</dbReference>
<feature type="chain" id="PRO_5044541646" evidence="7">
    <location>
        <begin position="17"/>
        <end position="547"/>
    </location>
</feature>
<keyword evidence="6" id="KW-0325">Glycoprotein</keyword>
<dbReference type="GO" id="GO:0008484">
    <property type="term" value="F:sulfuric ester hydrolase activity"/>
    <property type="evidence" value="ECO:0007669"/>
    <property type="project" value="InterPro"/>
</dbReference>
<feature type="domain" description="Sulfatase N-terminal" evidence="8">
    <location>
        <begin position="19"/>
        <end position="341"/>
    </location>
</feature>
<dbReference type="Proteomes" id="UP000694866">
    <property type="component" value="Unplaced"/>
</dbReference>
<reference evidence="11" key="2">
    <citation type="submission" date="2025-04" db="UniProtKB">
        <authorList>
            <consortium name="RefSeq"/>
        </authorList>
    </citation>
    <scope>IDENTIFICATION</scope>
    <source>
        <strain evidence="11">USDA-PBARC FA_bdor</strain>
        <tissue evidence="11">Whole organism</tissue>
    </source>
</reference>
<evidence type="ECO:0000256" key="1">
    <source>
        <dbReference type="ARBA" id="ARBA00001913"/>
    </source>
</evidence>
<evidence type="ECO:0000256" key="4">
    <source>
        <dbReference type="ARBA" id="ARBA00022801"/>
    </source>
</evidence>
<keyword evidence="4" id="KW-0378">Hydrolase</keyword>
<dbReference type="RefSeq" id="XP_011315136.1">
    <property type="nucleotide sequence ID" value="XM_011316834.1"/>
</dbReference>
<evidence type="ECO:0000313" key="10">
    <source>
        <dbReference type="Proteomes" id="UP000694866"/>
    </source>
</evidence>
<protein>
    <submittedName>
        <fullName evidence="9">ARSJ protein</fullName>
    </submittedName>
    <submittedName>
        <fullName evidence="11">Arylsulfatase B-like</fullName>
    </submittedName>
</protein>
<gene>
    <name evidence="9" type="primary">ARSJ</name>
    <name evidence="11" type="synonym">LOC105274036</name>
    <name evidence="9" type="ORF">g.32575</name>
</gene>
<reference evidence="9" key="1">
    <citation type="submission" date="2015-01" db="EMBL/GenBank/DDBJ databases">
        <title>Transcriptome Assembly of Fopius arisanus.</title>
        <authorList>
            <person name="Geib S."/>
        </authorList>
    </citation>
    <scope>NUCLEOTIDE SEQUENCE</scope>
</reference>
<dbReference type="InterPro" id="IPR047115">
    <property type="entry name" value="ARSB"/>
</dbReference>
<organism evidence="9">
    <name type="scientific">Fopius arisanus</name>
    <dbReference type="NCBI Taxonomy" id="64838"/>
    <lineage>
        <taxon>Eukaryota</taxon>
        <taxon>Metazoa</taxon>
        <taxon>Ecdysozoa</taxon>
        <taxon>Arthropoda</taxon>
        <taxon>Hexapoda</taxon>
        <taxon>Insecta</taxon>
        <taxon>Pterygota</taxon>
        <taxon>Neoptera</taxon>
        <taxon>Endopterygota</taxon>
        <taxon>Hymenoptera</taxon>
        <taxon>Apocrita</taxon>
        <taxon>Ichneumonoidea</taxon>
        <taxon>Braconidae</taxon>
        <taxon>Opiinae</taxon>
        <taxon>Fopius</taxon>
    </lineage>
</organism>
<accession>A0A0C9R819</accession>
<keyword evidence="7" id="KW-0732">Signal</keyword>
<evidence type="ECO:0000313" key="11">
    <source>
        <dbReference type="RefSeq" id="XP_011315136.1"/>
    </source>
</evidence>
<dbReference type="EMBL" id="GBYB01004180">
    <property type="protein sequence ID" value="JAG73947.1"/>
    <property type="molecule type" value="Transcribed_RNA"/>
</dbReference>
<evidence type="ECO:0000313" key="9">
    <source>
        <dbReference type="EMBL" id="JAG73947.1"/>
    </source>
</evidence>
<dbReference type="GeneID" id="105274036"/>
<dbReference type="InterPro" id="IPR024607">
    <property type="entry name" value="Sulfatase_CS"/>
</dbReference>
<sequence length="547" mass="61165">MLFHIVVLYLLDSVSAKSPHIIYILADDLGWNDVGFHGAGDIRTPNIDALAYTGLILNHHYVTPLCSPSRSALMTGKYPIHTGMQHGVVKGAEPWGLSLDEKLLPEYLRDLGYRRHIVGKWHLGHFESKYTPLCRGFESHLGFWTGHHNYFDHTAEELPYWGVDMRRGMDTAWDLHGKYSTDVFSQEAVKVIERHDDTEPLFLYLAHGATHSSNPYDLLPVPDETIEKFPNVQHYKRRKFAAMLSKVDDSVGAVVQALHKKKMLNDSVIIFSSDNGGPAAGFNGNAASNYPLRGVKATPWEGGVRSSALIWSPRLSNPGRIFTQKMHIVDWLPTLLTLAGANKSSIPASLDGLDMWQSMNTNESPPPRVILHNIDVLAKYGAITMDNWKLINGTDYASYGSWYGPSAWDTPYIINEVIDSSAGRAVTSLGCQLTSTEITELRENSKIECGERNPSLPDCRPLKAPCLFDIHQDPCELNNLANQNAEVLERMMRELIHLNSTAVPARNRKVDPRGNPALWNHTWHNFGDYTGKARGSDFQGDFICHSA</sequence>
<dbReference type="OrthoDB" id="103349at2759"/>
<dbReference type="InterPro" id="IPR000917">
    <property type="entry name" value="Sulfatase_N"/>
</dbReference>
<evidence type="ECO:0000256" key="2">
    <source>
        <dbReference type="ARBA" id="ARBA00008779"/>
    </source>
</evidence>
<evidence type="ECO:0000256" key="3">
    <source>
        <dbReference type="ARBA" id="ARBA00022723"/>
    </source>
</evidence>
<dbReference type="KEGG" id="fas:105274036"/>
<keyword evidence="10" id="KW-1185">Reference proteome</keyword>
<dbReference type="CDD" id="cd16029">
    <property type="entry name" value="4-S"/>
    <property type="match status" value="1"/>
</dbReference>
<dbReference type="PANTHER" id="PTHR10342:SF273">
    <property type="entry name" value="RE14504P"/>
    <property type="match status" value="1"/>
</dbReference>
<comment type="similarity">
    <text evidence="2">Belongs to the sulfatase family.</text>
</comment>
<dbReference type="GO" id="GO:0046872">
    <property type="term" value="F:metal ion binding"/>
    <property type="evidence" value="ECO:0007669"/>
    <property type="project" value="UniProtKB-KW"/>
</dbReference>
<keyword evidence="5" id="KW-0106">Calcium</keyword>
<feature type="signal peptide" evidence="7">
    <location>
        <begin position="1"/>
        <end position="16"/>
    </location>
</feature>
<dbReference type="Gene3D" id="3.40.720.10">
    <property type="entry name" value="Alkaline Phosphatase, subunit A"/>
    <property type="match status" value="1"/>
</dbReference>
<dbReference type="InterPro" id="IPR017850">
    <property type="entry name" value="Alkaline_phosphatase_core_sf"/>
</dbReference>
<comment type="cofactor">
    <cofactor evidence="1">
        <name>Ca(2+)</name>
        <dbReference type="ChEBI" id="CHEBI:29108"/>
    </cofactor>
</comment>
<name>A0A0C9R819_9HYME</name>
<accession>A0A9R1UBY5</accession>
<evidence type="ECO:0000256" key="7">
    <source>
        <dbReference type="SAM" id="SignalP"/>
    </source>
</evidence>
<proteinExistence type="inferred from homology"/>
<dbReference type="Pfam" id="PF00884">
    <property type="entry name" value="Sulfatase"/>
    <property type="match status" value="1"/>
</dbReference>
<evidence type="ECO:0000259" key="8">
    <source>
        <dbReference type="Pfam" id="PF00884"/>
    </source>
</evidence>
<dbReference type="Gene3D" id="3.30.1120.10">
    <property type="match status" value="1"/>
</dbReference>
<keyword evidence="3" id="KW-0479">Metal-binding</keyword>